<dbReference type="PROSITE" id="PS00866">
    <property type="entry name" value="CPSASE_1"/>
    <property type="match status" value="1"/>
</dbReference>
<reference evidence="8 9" key="1">
    <citation type="submission" date="2016-03" db="EMBL/GenBank/DDBJ databases">
        <authorList>
            <person name="Ploux O."/>
        </authorList>
    </citation>
    <scope>NUCLEOTIDE SEQUENCE [LARGE SCALE GENOMIC DNA]</scope>
    <source>
        <strain evidence="8 9">BER2</strain>
    </source>
</reference>
<evidence type="ECO:0000256" key="3">
    <source>
        <dbReference type="ARBA" id="ARBA00022840"/>
    </source>
</evidence>
<evidence type="ECO:0000313" key="8">
    <source>
        <dbReference type="EMBL" id="KYG70565.1"/>
    </source>
</evidence>
<dbReference type="GO" id="GO:0046872">
    <property type="term" value="F:metal ion binding"/>
    <property type="evidence" value="ECO:0007669"/>
    <property type="project" value="InterPro"/>
</dbReference>
<dbReference type="InterPro" id="IPR005482">
    <property type="entry name" value="Biotin_COase_C"/>
</dbReference>
<dbReference type="SUPFAM" id="SSF52440">
    <property type="entry name" value="PreATP-grasp domain"/>
    <property type="match status" value="1"/>
</dbReference>
<dbReference type="InterPro" id="IPR050856">
    <property type="entry name" value="Biotin_carboxylase_complex"/>
</dbReference>
<feature type="domain" description="ATP-grasp" evidence="6">
    <location>
        <begin position="122"/>
        <end position="318"/>
    </location>
</feature>
<evidence type="ECO:0000256" key="4">
    <source>
        <dbReference type="ARBA" id="ARBA00023267"/>
    </source>
</evidence>
<dbReference type="RefSeq" id="WP_063242342.1">
    <property type="nucleotide sequence ID" value="NZ_LUKF01000001.1"/>
</dbReference>
<dbReference type="Gene3D" id="3.30.470.20">
    <property type="entry name" value="ATP-grasp fold, B domain"/>
    <property type="match status" value="1"/>
</dbReference>
<keyword evidence="1" id="KW-0436">Ligase</keyword>
<dbReference type="InterPro" id="IPR005481">
    <property type="entry name" value="BC-like_N"/>
</dbReference>
<dbReference type="SMART" id="SM00878">
    <property type="entry name" value="Biotin_carb_C"/>
    <property type="match status" value="1"/>
</dbReference>
<keyword evidence="2 5" id="KW-0547">Nucleotide-binding</keyword>
<dbReference type="PROSITE" id="PS00867">
    <property type="entry name" value="CPSASE_2"/>
    <property type="match status" value="1"/>
</dbReference>
<dbReference type="InterPro" id="IPR005479">
    <property type="entry name" value="CPAse_ATP-bd"/>
</dbReference>
<accession>A0A150WVM0</accession>
<dbReference type="Pfam" id="PF00289">
    <property type="entry name" value="Biotin_carb_N"/>
    <property type="match status" value="1"/>
</dbReference>
<dbReference type="PROSITE" id="PS50975">
    <property type="entry name" value="ATP_GRASP"/>
    <property type="match status" value="1"/>
</dbReference>
<evidence type="ECO:0000256" key="5">
    <source>
        <dbReference type="PROSITE-ProRule" id="PRU00409"/>
    </source>
</evidence>
<dbReference type="SUPFAM" id="SSF51246">
    <property type="entry name" value="Rudiment single hybrid motif"/>
    <property type="match status" value="1"/>
</dbReference>
<dbReference type="EMBL" id="LUKF01000001">
    <property type="protein sequence ID" value="KYG70565.1"/>
    <property type="molecule type" value="Genomic_DNA"/>
</dbReference>
<organism evidence="8 9">
    <name type="scientific">Bdellovibrio bacteriovorus</name>
    <dbReference type="NCBI Taxonomy" id="959"/>
    <lineage>
        <taxon>Bacteria</taxon>
        <taxon>Pseudomonadati</taxon>
        <taxon>Bdellovibrionota</taxon>
        <taxon>Bdellovibrionia</taxon>
        <taxon>Bdellovibrionales</taxon>
        <taxon>Pseudobdellovibrionaceae</taxon>
        <taxon>Bdellovibrio</taxon>
    </lineage>
</organism>
<keyword evidence="8" id="KW-0670">Pyruvate</keyword>
<dbReference type="InterPro" id="IPR011054">
    <property type="entry name" value="Rudment_hybrid_motif"/>
</dbReference>
<dbReference type="Proteomes" id="UP000075391">
    <property type="component" value="Unassembled WGS sequence"/>
</dbReference>
<dbReference type="Pfam" id="PF02786">
    <property type="entry name" value="CPSase_L_D2"/>
    <property type="match status" value="1"/>
</dbReference>
<dbReference type="OrthoDB" id="5287729at2"/>
<evidence type="ECO:0000313" key="9">
    <source>
        <dbReference type="Proteomes" id="UP000075391"/>
    </source>
</evidence>
<dbReference type="GO" id="GO:0005524">
    <property type="term" value="F:ATP binding"/>
    <property type="evidence" value="ECO:0007669"/>
    <property type="project" value="UniProtKB-UniRule"/>
</dbReference>
<feature type="domain" description="Biotin carboxylation" evidence="7">
    <location>
        <begin position="3"/>
        <end position="447"/>
    </location>
</feature>
<evidence type="ECO:0000259" key="7">
    <source>
        <dbReference type="PROSITE" id="PS50979"/>
    </source>
</evidence>
<proteinExistence type="predicted"/>
<evidence type="ECO:0000256" key="2">
    <source>
        <dbReference type="ARBA" id="ARBA00022741"/>
    </source>
</evidence>
<protein>
    <submittedName>
        <fullName evidence="8">Pyruvate carboxylase subunit A</fullName>
    </submittedName>
</protein>
<dbReference type="FunFam" id="3.30.1490.20:FF:000003">
    <property type="entry name" value="acetyl-CoA carboxylase isoform X1"/>
    <property type="match status" value="1"/>
</dbReference>
<dbReference type="Pfam" id="PF02785">
    <property type="entry name" value="Biotin_carb_C"/>
    <property type="match status" value="1"/>
</dbReference>
<dbReference type="PANTHER" id="PTHR18866:SF33">
    <property type="entry name" value="METHYLCROTONOYL-COA CARBOXYLASE SUBUNIT ALPHA, MITOCHONDRIAL-RELATED"/>
    <property type="match status" value="1"/>
</dbReference>
<name>A0A150WVM0_BDEBC</name>
<dbReference type="PANTHER" id="PTHR18866">
    <property type="entry name" value="CARBOXYLASE:PYRUVATE/ACETYL-COA/PROPIONYL-COA CARBOXYLASE"/>
    <property type="match status" value="1"/>
</dbReference>
<keyword evidence="4" id="KW-0092">Biotin</keyword>
<dbReference type="InterPro" id="IPR011764">
    <property type="entry name" value="Biotin_carboxylation_dom"/>
</dbReference>
<dbReference type="AlphaFoldDB" id="A0A150WVM0"/>
<evidence type="ECO:0000256" key="1">
    <source>
        <dbReference type="ARBA" id="ARBA00022598"/>
    </source>
</evidence>
<comment type="caution">
    <text evidence="8">The sequence shown here is derived from an EMBL/GenBank/DDBJ whole genome shotgun (WGS) entry which is preliminary data.</text>
</comment>
<dbReference type="InterPro" id="IPR016185">
    <property type="entry name" value="PreATP-grasp_dom_sf"/>
</dbReference>
<dbReference type="InterPro" id="IPR011761">
    <property type="entry name" value="ATP-grasp"/>
</dbReference>
<gene>
    <name evidence="8" type="ORF">AZI85_01080</name>
</gene>
<dbReference type="PROSITE" id="PS50979">
    <property type="entry name" value="BC"/>
    <property type="match status" value="1"/>
</dbReference>
<sequence length="492" mass="53984">MAKFSRIAIANRGEVAVRIIKACEELGIETVLLHSEADINTRAYRMATKTICIGPAPTAESYLNIKANVDGALAGGAQAIHPGFGFLSENADFAEAVTKAGLTFIGPSAESIRSLGDKVHCKELAKKAGLPLVPGYQGENQDVAHLILEAEKIGFPVIVKAAAGGGGRGMKLIKSSAEAKELIESAQREAQSAFGSPKVFLEKYLDRAKHIEFQVFGDSTGNVIHFFDRECSVQRRHQKIIEEATSPSLSDDLRRRMGEAACAIATLGKYKGAGTVEFLLQDNEFYLLEVNTRLQVEHPVTEEVLGVDLVKMQILTAQGEFVHDPKQVRVPRGHSIECRIYAENPFMGGVPSTGLLGHVEWPEGPGRRYEYGFDAGDTITPYYDPMIAKVIVWDETRSRAIQKMIRVLQDSVVFGVHTNIPYLIEILSHKEFVMGTMTTRFIETYFAEALKEPELTSLDKKIAEGALLQLRGGGMQNQGASNSPWASYWRGI</sequence>
<evidence type="ECO:0000259" key="6">
    <source>
        <dbReference type="PROSITE" id="PS50975"/>
    </source>
</evidence>
<dbReference type="GO" id="GO:0016874">
    <property type="term" value="F:ligase activity"/>
    <property type="evidence" value="ECO:0007669"/>
    <property type="project" value="UniProtKB-KW"/>
</dbReference>
<dbReference type="SUPFAM" id="SSF56059">
    <property type="entry name" value="Glutathione synthetase ATP-binding domain-like"/>
    <property type="match status" value="1"/>
</dbReference>
<keyword evidence="3 5" id="KW-0067">ATP-binding</keyword>